<feature type="compositionally biased region" description="Polar residues" evidence="1">
    <location>
        <begin position="379"/>
        <end position="392"/>
    </location>
</feature>
<dbReference type="SUPFAM" id="SSF50494">
    <property type="entry name" value="Trypsin-like serine proteases"/>
    <property type="match status" value="1"/>
</dbReference>
<dbReference type="RefSeq" id="XP_067920313.1">
    <property type="nucleotide sequence ID" value="XM_068067710.1"/>
</dbReference>
<keyword evidence="3" id="KW-1185">Reference proteome</keyword>
<evidence type="ECO:0000313" key="3">
    <source>
        <dbReference type="Proteomes" id="UP000221165"/>
    </source>
</evidence>
<organism evidence="2 3">
    <name type="scientific">Cystoisospora suis</name>
    <dbReference type="NCBI Taxonomy" id="483139"/>
    <lineage>
        <taxon>Eukaryota</taxon>
        <taxon>Sar</taxon>
        <taxon>Alveolata</taxon>
        <taxon>Apicomplexa</taxon>
        <taxon>Conoidasida</taxon>
        <taxon>Coccidia</taxon>
        <taxon>Eucoccidiorida</taxon>
        <taxon>Eimeriorina</taxon>
        <taxon>Sarcocystidae</taxon>
        <taxon>Cystoisospora</taxon>
    </lineage>
</organism>
<feature type="compositionally biased region" description="Low complexity" evidence="1">
    <location>
        <begin position="182"/>
        <end position="209"/>
    </location>
</feature>
<protein>
    <submittedName>
        <fullName evidence="2">Trypsin domain-containing protein</fullName>
    </submittedName>
</protein>
<dbReference type="AlphaFoldDB" id="A0A2C6KM52"/>
<gene>
    <name evidence="2" type="ORF">CSUI_007565</name>
</gene>
<evidence type="ECO:0000256" key="1">
    <source>
        <dbReference type="SAM" id="MobiDB-lite"/>
    </source>
</evidence>
<dbReference type="VEuPathDB" id="ToxoDB:CSUI_007565"/>
<dbReference type="PANTHER" id="PTHR45980:SF18">
    <property type="entry name" value="PROTEASE DO-LIKE 9"/>
    <property type="match status" value="1"/>
</dbReference>
<feature type="region of interest" description="Disordered" evidence="1">
    <location>
        <begin position="349"/>
        <end position="499"/>
    </location>
</feature>
<proteinExistence type="predicted"/>
<dbReference type="GeneID" id="94430921"/>
<dbReference type="InterPro" id="IPR009003">
    <property type="entry name" value="Peptidase_S1_PA"/>
</dbReference>
<feature type="compositionally biased region" description="Low complexity" evidence="1">
    <location>
        <begin position="281"/>
        <end position="290"/>
    </location>
</feature>
<comment type="caution">
    <text evidence="2">The sequence shown here is derived from an EMBL/GenBank/DDBJ whole genome shotgun (WGS) entry which is preliminary data.</text>
</comment>
<reference evidence="2 3" key="1">
    <citation type="journal article" date="2017" name="Int. J. Parasitol.">
        <title>The genome of the protozoan parasite Cystoisospora suis and a reverse vaccinology approach to identify vaccine candidates.</title>
        <authorList>
            <person name="Palmieri N."/>
            <person name="Shrestha A."/>
            <person name="Ruttkowski B."/>
            <person name="Beck T."/>
            <person name="Vogl C."/>
            <person name="Tomley F."/>
            <person name="Blake D.P."/>
            <person name="Joachim A."/>
        </authorList>
    </citation>
    <scope>NUCLEOTIDE SEQUENCE [LARGE SCALE GENOMIC DNA]</scope>
    <source>
        <strain evidence="2 3">Wien I</strain>
    </source>
</reference>
<dbReference type="OrthoDB" id="4217619at2759"/>
<dbReference type="InterPro" id="IPR043504">
    <property type="entry name" value="Peptidase_S1_PA_chymotrypsin"/>
</dbReference>
<sequence>MVPLPFGGVPQLQDRITVLGYPTGGDQLSITEGVVSRVGVSRYIHASFSLLTAQIDAAINPGNSGGPAVVNGLVVGVAFEGFNQLQNIGYVVPYPVIQQFLHDLTLHGRYTGIPTLGVKTFDMENPSLDDASLKDKLPAGISLSGVLIVEVDQLRTRRHLTGKIRLPVASWPIQHEFKSSSSLLLSQPSSPSSPSRLSSSPVPPSSLAQPPFPHHHQHPAMGLGTGDNRHERLRHLEEEEEPSIRSSSSLLSAEGEKKNKEDKDEDALEERKKETKKNRKSVSPSSSATSKKNEAVRPTVSQGLSPSFIERQRLKRYLSSRAGERHFLSYLAREGGSFSFMHSSSRGLTKEILSKEKPFVAEKEEKGDEEDRHSRFKTEGSQVSVGSSSDIETTGDEEEDVHSQGDGDQKEKESNRERYEERGGKNKRKMDEGEGKTTEEEEEGRRRNGQGEKEEEKERDSLRTAHSNTGGEGRHHLVDNPYFNEEMRRHLQKASSDHTLGLRSGDVLLSIENI</sequence>
<feature type="region of interest" description="Disordered" evidence="1">
    <location>
        <begin position="182"/>
        <end position="310"/>
    </location>
</feature>
<dbReference type="GO" id="GO:0004252">
    <property type="term" value="F:serine-type endopeptidase activity"/>
    <property type="evidence" value="ECO:0007669"/>
    <property type="project" value="TreeGrafter"/>
</dbReference>
<feature type="non-terminal residue" evidence="2">
    <location>
        <position position="514"/>
    </location>
</feature>
<feature type="compositionally biased region" description="Basic and acidic residues" evidence="1">
    <location>
        <begin position="227"/>
        <end position="237"/>
    </location>
</feature>
<dbReference type="Gene3D" id="2.40.10.10">
    <property type="entry name" value="Trypsin-like serine proteases"/>
    <property type="match status" value="1"/>
</dbReference>
<dbReference type="EMBL" id="MIGC01004020">
    <property type="protein sequence ID" value="PHJ18607.1"/>
    <property type="molecule type" value="Genomic_DNA"/>
</dbReference>
<dbReference type="PANTHER" id="PTHR45980">
    <property type="match status" value="1"/>
</dbReference>
<accession>A0A2C6KM52</accession>
<name>A0A2C6KM52_9APIC</name>
<dbReference type="Proteomes" id="UP000221165">
    <property type="component" value="Unassembled WGS sequence"/>
</dbReference>
<evidence type="ECO:0000313" key="2">
    <source>
        <dbReference type="EMBL" id="PHJ18607.1"/>
    </source>
</evidence>
<feature type="compositionally biased region" description="Basic and acidic residues" evidence="1">
    <location>
        <begin position="349"/>
        <end position="378"/>
    </location>
</feature>
<feature type="compositionally biased region" description="Basic and acidic residues" evidence="1">
    <location>
        <begin position="401"/>
        <end position="463"/>
    </location>
</feature>
<dbReference type="Pfam" id="PF13365">
    <property type="entry name" value="Trypsin_2"/>
    <property type="match status" value="1"/>
</dbReference>